<evidence type="ECO:0000256" key="4">
    <source>
        <dbReference type="ARBA" id="ARBA00022630"/>
    </source>
</evidence>
<dbReference type="SUPFAM" id="SSF51730">
    <property type="entry name" value="FAD-linked oxidoreductase"/>
    <property type="match status" value="1"/>
</dbReference>
<keyword evidence="11" id="KW-1185">Reference proteome</keyword>
<dbReference type="InterPro" id="IPR003171">
    <property type="entry name" value="Mehydrof_redctse-like"/>
</dbReference>
<dbReference type="Pfam" id="PF02219">
    <property type="entry name" value="MTHFR"/>
    <property type="match status" value="1"/>
</dbReference>
<evidence type="ECO:0000256" key="9">
    <source>
        <dbReference type="RuleBase" id="RU003862"/>
    </source>
</evidence>
<comment type="cofactor">
    <cofactor evidence="1 9">
        <name>FAD</name>
        <dbReference type="ChEBI" id="CHEBI:57692"/>
    </cofactor>
</comment>
<sequence length="308" mass="34980">MSWLQRVLQEGHFAVTCEIGPPKSNDSSVITRKCEQVRDFVDAVNVTDNQTAIVRMSSFASCLIVSRQKVEPVMQMVCRDRNRIALQSDFLGACALGIENFLCLSGDHQSMGNHPQAKNVFDVDSIQLLQILKNMRDQKVFQNGEPIKGEIRAFLGAGANPFADPLELRVLRLAKKIQAGAQFIQTQAIFDLERFAKWMEEVREWGLHEKAFIMAGVIPVKSVRALEYMKKEVPGLEIPDYYLERMRQARDPKEEGIKICVEIINEVRKIEGVSGVHIMAIAWESIVPEIVKRCGLYPRPPREVRENE</sequence>
<organism evidence="10 11">
    <name type="scientific">Thermatribacter velox</name>
    <dbReference type="NCBI Taxonomy" id="3039681"/>
    <lineage>
        <taxon>Bacteria</taxon>
        <taxon>Pseudomonadati</taxon>
        <taxon>Atribacterota</taxon>
        <taxon>Atribacteria</taxon>
        <taxon>Atribacterales</taxon>
        <taxon>Thermatribacteraceae</taxon>
        <taxon>Thermatribacter</taxon>
    </lineage>
</organism>
<evidence type="ECO:0000256" key="6">
    <source>
        <dbReference type="ARBA" id="ARBA00023002"/>
    </source>
</evidence>
<gene>
    <name evidence="10" type="ORF">QBE54_02685</name>
</gene>
<dbReference type="Gene3D" id="3.20.20.220">
    <property type="match status" value="1"/>
</dbReference>
<protein>
    <recommendedName>
        <fullName evidence="9">Methylenetetrahydrofolate reductase</fullName>
    </recommendedName>
</protein>
<dbReference type="PANTHER" id="PTHR45754:SF3">
    <property type="entry name" value="METHYLENETETRAHYDROFOLATE REDUCTASE (NADPH)"/>
    <property type="match status" value="1"/>
</dbReference>
<comment type="pathway">
    <text evidence="2 9">One-carbon metabolism; tetrahydrofolate interconversion.</text>
</comment>
<dbReference type="Proteomes" id="UP001461341">
    <property type="component" value="Chromosome"/>
</dbReference>
<proteinExistence type="inferred from homology"/>
<reference evidence="10 11" key="1">
    <citation type="submission" date="2023-03" db="EMBL/GenBank/DDBJ databases">
        <title>Novel Species.</title>
        <authorList>
            <person name="Ma S."/>
        </authorList>
    </citation>
    <scope>NUCLEOTIDE SEQUENCE [LARGE SCALE GENOMIC DNA]</scope>
    <source>
        <strain evidence="10 11">B11</strain>
    </source>
</reference>
<evidence type="ECO:0000256" key="2">
    <source>
        <dbReference type="ARBA" id="ARBA00004777"/>
    </source>
</evidence>
<evidence type="ECO:0000313" key="10">
    <source>
        <dbReference type="EMBL" id="WZL76659.1"/>
    </source>
</evidence>
<dbReference type="RefSeq" id="WP_369018824.1">
    <property type="nucleotide sequence ID" value="NZ_CP121689.1"/>
</dbReference>
<name>A0ABZ2YCD7_9BACT</name>
<dbReference type="EMBL" id="CP121689">
    <property type="protein sequence ID" value="WZL76659.1"/>
    <property type="molecule type" value="Genomic_DNA"/>
</dbReference>
<keyword evidence="6 9" id="KW-0560">Oxidoreductase</keyword>
<evidence type="ECO:0000256" key="7">
    <source>
        <dbReference type="ARBA" id="ARBA00034478"/>
    </source>
</evidence>
<keyword evidence="5 9" id="KW-0274">FAD</keyword>
<comment type="catalytic activity">
    <reaction evidence="8">
        <text>(6S)-5-methyl-5,6,7,8-tetrahydrofolate + NAD(+) = (6R)-5,10-methylene-5,6,7,8-tetrahydrofolate + NADH + H(+)</text>
        <dbReference type="Rhea" id="RHEA:19821"/>
        <dbReference type="ChEBI" id="CHEBI:15378"/>
        <dbReference type="ChEBI" id="CHEBI:15636"/>
        <dbReference type="ChEBI" id="CHEBI:18608"/>
        <dbReference type="ChEBI" id="CHEBI:57540"/>
        <dbReference type="ChEBI" id="CHEBI:57945"/>
        <dbReference type="EC" id="1.5.1.54"/>
    </reaction>
    <physiologicalReaction direction="right-to-left" evidence="8">
        <dbReference type="Rhea" id="RHEA:19823"/>
    </physiologicalReaction>
</comment>
<dbReference type="PANTHER" id="PTHR45754">
    <property type="entry name" value="METHYLENETETRAHYDROFOLATE REDUCTASE"/>
    <property type="match status" value="1"/>
</dbReference>
<comment type="pathway">
    <text evidence="7">Amino-acid biosynthesis; L-methionine biosynthesis via de novo pathway.</text>
</comment>
<dbReference type="InterPro" id="IPR029041">
    <property type="entry name" value="FAD-linked_oxidoreductase-like"/>
</dbReference>
<keyword evidence="4 9" id="KW-0285">Flavoprotein</keyword>
<evidence type="ECO:0000256" key="8">
    <source>
        <dbReference type="ARBA" id="ARBA00048628"/>
    </source>
</evidence>
<comment type="similarity">
    <text evidence="3 9">Belongs to the methylenetetrahydrofolate reductase family.</text>
</comment>
<accession>A0ABZ2YCD7</accession>
<evidence type="ECO:0000256" key="5">
    <source>
        <dbReference type="ARBA" id="ARBA00022827"/>
    </source>
</evidence>
<dbReference type="GO" id="GO:0004489">
    <property type="term" value="F:methylenetetrahydrofolate reductase [NAD(P)H] activity"/>
    <property type="evidence" value="ECO:0007669"/>
    <property type="project" value="UniProtKB-EC"/>
</dbReference>
<dbReference type="CDD" id="cd00537">
    <property type="entry name" value="MTHFR"/>
    <property type="match status" value="1"/>
</dbReference>
<evidence type="ECO:0000256" key="1">
    <source>
        <dbReference type="ARBA" id="ARBA00001974"/>
    </source>
</evidence>
<evidence type="ECO:0000256" key="3">
    <source>
        <dbReference type="ARBA" id="ARBA00006743"/>
    </source>
</evidence>
<evidence type="ECO:0000313" key="11">
    <source>
        <dbReference type="Proteomes" id="UP001461341"/>
    </source>
</evidence>